<name>A0AAJ3YYX0_9BACI</name>
<reference evidence="1 2" key="1">
    <citation type="submission" date="2019-01" db="EMBL/GenBank/DDBJ databases">
        <title>Genome sequence of Bacillus glycinifermentans SRCM103574.</title>
        <authorList>
            <person name="Kong H.-J."/>
            <person name="Jeong S.-Y."/>
            <person name="Jeong D.-Y."/>
        </authorList>
    </citation>
    <scope>NUCLEOTIDE SEQUENCE [LARGE SCALE GENOMIC DNA]</scope>
    <source>
        <strain evidence="1 2">SRCM103574</strain>
    </source>
</reference>
<proteinExistence type="predicted"/>
<dbReference type="Proteomes" id="UP000288675">
    <property type="component" value="Chromosome"/>
</dbReference>
<gene>
    <name evidence="1" type="ORF">EQZ20_10290</name>
</gene>
<dbReference type="EMBL" id="CP035232">
    <property type="protein sequence ID" value="QAT65274.1"/>
    <property type="molecule type" value="Genomic_DNA"/>
</dbReference>
<organism evidence="1 2">
    <name type="scientific">Bacillus glycinifermentans</name>
    <dbReference type="NCBI Taxonomy" id="1664069"/>
    <lineage>
        <taxon>Bacteria</taxon>
        <taxon>Bacillati</taxon>
        <taxon>Bacillota</taxon>
        <taxon>Bacilli</taxon>
        <taxon>Bacillales</taxon>
        <taxon>Bacillaceae</taxon>
        <taxon>Bacillus</taxon>
    </lineage>
</organism>
<dbReference type="AlphaFoldDB" id="A0AAJ3YYX0"/>
<evidence type="ECO:0000313" key="2">
    <source>
        <dbReference type="Proteomes" id="UP000288675"/>
    </source>
</evidence>
<evidence type="ECO:0000313" key="1">
    <source>
        <dbReference type="EMBL" id="QAT65274.1"/>
    </source>
</evidence>
<dbReference type="GeneID" id="82853070"/>
<accession>A0AAJ3YYX0</accession>
<protein>
    <submittedName>
        <fullName evidence="1">Uncharacterized protein</fullName>
    </submittedName>
</protein>
<sequence length="245" mass="29431">MEVLQPSQYFEMVKSKQNKVTDEVLQQYYDNCLVLLNKYNRTNQVKAAKKLIFHLETIEKEREIVKLGIDTFIYRDDIEEFIDNIAKNTVKIIELENYEREIPDDVIHKYEKVSDKFDRFYVVFTDYTGRIEKQVEKERRDKDPILFGTFQDESSGTLIERFYYIGDWEDEYCDLTLDKMISEVKRSKNKDISITISTPHDIKQLKTQLNNMDDSVDGFRINRERKLHKLHKRSSWLKKLFGNKQ</sequence>
<dbReference type="RefSeq" id="WP_128748125.1">
    <property type="nucleotide sequence ID" value="NZ_CP035232.1"/>
</dbReference>